<dbReference type="Proteomes" id="UP000027238">
    <property type="component" value="Unassembled WGS sequence"/>
</dbReference>
<reference evidence="3" key="1">
    <citation type="journal article" date="2014" name="Genome Announc.">
        <title>Draft genome sequence of Colletotrichum sublineola, a destructive pathogen of cultivated sorghum.</title>
        <authorList>
            <person name="Baroncelli R."/>
            <person name="Sanz-Martin J.M."/>
            <person name="Rech G.E."/>
            <person name="Sukno S.A."/>
            <person name="Thon M.R."/>
        </authorList>
    </citation>
    <scope>NUCLEOTIDE SEQUENCE [LARGE SCALE GENOMIC DNA]</scope>
    <source>
        <strain evidence="3">TX430BB</strain>
    </source>
</reference>
<dbReference type="EMBL" id="JMSE01000143">
    <property type="protein sequence ID" value="KDN71680.1"/>
    <property type="molecule type" value="Genomic_DNA"/>
</dbReference>
<evidence type="ECO:0000313" key="3">
    <source>
        <dbReference type="Proteomes" id="UP000027238"/>
    </source>
</evidence>
<comment type="caution">
    <text evidence="2">The sequence shown here is derived from an EMBL/GenBank/DDBJ whole genome shotgun (WGS) entry which is preliminary data.</text>
</comment>
<evidence type="ECO:0000256" key="1">
    <source>
        <dbReference type="SAM" id="MobiDB-lite"/>
    </source>
</evidence>
<sequence>MLLAPIVPRRAAGCLGPPLLYFYTSFYRPSILLLRRKTPLIVLARCLLRTTPWLLLHRSPPSSAPSYYGCCSGSPSAGISGCPRIRQPDNPESSSEEPSRQGFCYRHVRSVSKERVRQESEDTHPAGLLLIGGITRLGALPVWVDNDPASGRSTWSRTPGTEREKPPEAFFPAAAAKSTWYRTTATPEKAPQGFLPAAALACYAGHWVDDDPASGQST</sequence>
<protein>
    <submittedName>
        <fullName evidence="2">Uncharacterized protein</fullName>
    </submittedName>
</protein>
<proteinExistence type="predicted"/>
<gene>
    <name evidence="2" type="ORF">CSUB01_10913</name>
</gene>
<feature type="region of interest" description="Disordered" evidence="1">
    <location>
        <begin position="81"/>
        <end position="101"/>
    </location>
</feature>
<dbReference type="AlphaFoldDB" id="A0A066Y0I2"/>
<evidence type="ECO:0000313" key="2">
    <source>
        <dbReference type="EMBL" id="KDN71680.1"/>
    </source>
</evidence>
<organism evidence="2 3">
    <name type="scientific">Colletotrichum sublineola</name>
    <name type="common">Sorghum anthracnose fungus</name>
    <dbReference type="NCBI Taxonomy" id="1173701"/>
    <lineage>
        <taxon>Eukaryota</taxon>
        <taxon>Fungi</taxon>
        <taxon>Dikarya</taxon>
        <taxon>Ascomycota</taxon>
        <taxon>Pezizomycotina</taxon>
        <taxon>Sordariomycetes</taxon>
        <taxon>Hypocreomycetidae</taxon>
        <taxon>Glomerellales</taxon>
        <taxon>Glomerellaceae</taxon>
        <taxon>Colletotrichum</taxon>
        <taxon>Colletotrichum graminicola species complex</taxon>
    </lineage>
</organism>
<accession>A0A066Y0I2</accession>
<name>A0A066Y0I2_COLSU</name>
<dbReference type="HOGENOM" id="CLU_1266806_0_0_1"/>
<keyword evidence="3" id="KW-1185">Reference proteome</keyword>